<name>A0A498PPB4_9MYCO</name>
<evidence type="ECO:0000313" key="3">
    <source>
        <dbReference type="Proteomes" id="UP000273307"/>
    </source>
</evidence>
<dbReference type="Pfam" id="PF14542">
    <property type="entry name" value="Acetyltransf_CG"/>
    <property type="match status" value="1"/>
</dbReference>
<dbReference type="InterPro" id="IPR016181">
    <property type="entry name" value="Acyl_CoA_acyltransferase"/>
</dbReference>
<dbReference type="Proteomes" id="UP000273307">
    <property type="component" value="Unassembled WGS sequence"/>
</dbReference>
<dbReference type="RefSeq" id="WP_122440721.1">
    <property type="nucleotide sequence ID" value="NZ_UPHP01000004.1"/>
</dbReference>
<organism evidence="2 3">
    <name type="scientific">Mycobacterium attenuatum</name>
    <dbReference type="NCBI Taxonomy" id="2341086"/>
    <lineage>
        <taxon>Bacteria</taxon>
        <taxon>Bacillati</taxon>
        <taxon>Actinomycetota</taxon>
        <taxon>Actinomycetes</taxon>
        <taxon>Mycobacteriales</taxon>
        <taxon>Mycobacteriaceae</taxon>
        <taxon>Mycobacterium</taxon>
    </lineage>
</organism>
<keyword evidence="3" id="KW-1185">Reference proteome</keyword>
<protein>
    <recommendedName>
        <fullName evidence="1">N-acetyltransferase domain-containing protein</fullName>
    </recommendedName>
</protein>
<evidence type="ECO:0000259" key="1">
    <source>
        <dbReference type="PROSITE" id="PS51729"/>
    </source>
</evidence>
<dbReference type="PANTHER" id="PTHR31435">
    <property type="entry name" value="PROTEIN NATD1"/>
    <property type="match status" value="1"/>
</dbReference>
<dbReference type="InterPro" id="IPR045057">
    <property type="entry name" value="Gcn5-rel_NAT"/>
</dbReference>
<accession>A0A498PPB4</accession>
<dbReference type="AlphaFoldDB" id="A0A498PPB4"/>
<dbReference type="SUPFAM" id="SSF55729">
    <property type="entry name" value="Acyl-CoA N-acyltransferases (Nat)"/>
    <property type="match status" value="1"/>
</dbReference>
<proteinExistence type="predicted"/>
<dbReference type="PANTHER" id="PTHR31435:SF10">
    <property type="entry name" value="BSR4717 PROTEIN"/>
    <property type="match status" value="1"/>
</dbReference>
<dbReference type="PROSITE" id="PS51729">
    <property type="entry name" value="GNAT_YJDJ"/>
    <property type="match status" value="1"/>
</dbReference>
<gene>
    <name evidence="2" type="ORF">LAUMK136_00349</name>
</gene>
<evidence type="ECO:0000313" key="2">
    <source>
        <dbReference type="EMBL" id="VBA32908.1"/>
    </source>
</evidence>
<feature type="domain" description="N-acetyltransferase" evidence="1">
    <location>
        <begin position="7"/>
        <end position="96"/>
    </location>
</feature>
<reference evidence="2 3" key="1">
    <citation type="submission" date="2018-09" db="EMBL/GenBank/DDBJ databases">
        <authorList>
            <person name="Tagini F."/>
        </authorList>
    </citation>
    <scope>NUCLEOTIDE SEQUENCE [LARGE SCALE GENOMIC DNA]</scope>
    <source>
        <strain evidence="2 3">MK136</strain>
    </source>
</reference>
<sequence length="111" mass="11844">MSQPTVTNASGNNRYEISADGVRAGLTAYVDTADTGGQRIFYHTEVDEQFSGRGLANQLIAAALADTRASGRRIVAMCPFVAAYVDKHDDYDDILDPITPQAHAAVRAAVS</sequence>
<dbReference type="OrthoDB" id="5405911at2"/>
<dbReference type="Gene3D" id="3.40.630.30">
    <property type="match status" value="1"/>
</dbReference>
<dbReference type="EMBL" id="UPHP01000004">
    <property type="protein sequence ID" value="VBA32908.1"/>
    <property type="molecule type" value="Genomic_DNA"/>
</dbReference>
<dbReference type="InterPro" id="IPR031165">
    <property type="entry name" value="GNAT_YJDJ"/>
</dbReference>